<dbReference type="PaxDb" id="3880-AES96413"/>
<dbReference type="HOGENOM" id="CLU_2007308_0_0_1"/>
<evidence type="ECO:0000313" key="2">
    <source>
        <dbReference type="EnsemblPlants" id="AES96413"/>
    </source>
</evidence>
<dbReference type="EMBL" id="CM001221">
    <property type="protein sequence ID" value="AES96413.1"/>
    <property type="molecule type" value="Genomic_DNA"/>
</dbReference>
<keyword evidence="3" id="KW-1185">Reference proteome</keyword>
<gene>
    <name evidence="1" type="ordered locus">MTR_5g036870</name>
</gene>
<reference evidence="2" key="3">
    <citation type="submission" date="2015-04" db="UniProtKB">
        <authorList>
            <consortium name="EnsemblPlants"/>
        </authorList>
    </citation>
    <scope>IDENTIFICATION</scope>
    <source>
        <strain evidence="2">cv. Jemalong A17</strain>
    </source>
</reference>
<name>G7K6Y1_MEDTR</name>
<organism evidence="1 3">
    <name type="scientific">Medicago truncatula</name>
    <name type="common">Barrel medic</name>
    <name type="synonym">Medicago tribuloides</name>
    <dbReference type="NCBI Taxonomy" id="3880"/>
    <lineage>
        <taxon>Eukaryota</taxon>
        <taxon>Viridiplantae</taxon>
        <taxon>Streptophyta</taxon>
        <taxon>Embryophyta</taxon>
        <taxon>Tracheophyta</taxon>
        <taxon>Spermatophyta</taxon>
        <taxon>Magnoliopsida</taxon>
        <taxon>eudicotyledons</taxon>
        <taxon>Gunneridae</taxon>
        <taxon>Pentapetalae</taxon>
        <taxon>rosids</taxon>
        <taxon>fabids</taxon>
        <taxon>Fabales</taxon>
        <taxon>Fabaceae</taxon>
        <taxon>Papilionoideae</taxon>
        <taxon>50 kb inversion clade</taxon>
        <taxon>NPAAA clade</taxon>
        <taxon>Hologalegina</taxon>
        <taxon>IRL clade</taxon>
        <taxon>Trifolieae</taxon>
        <taxon>Medicago</taxon>
    </lineage>
</organism>
<dbReference type="Proteomes" id="UP000002051">
    <property type="component" value="Chromosome 5"/>
</dbReference>
<sequence length="124" mass="14541">MEEEMPNACPHEHLSRFYETCQYYVPPANVTEDQKKLRRFAFTLIGRRLQPRRSMVIGTFLNRFKQVLLEDDGDDLDDSNKEHYPPFVIPKKMTNFKWVLGARFGTKMSSRKQLPTMLSTIGLV</sequence>
<proteinExistence type="predicted"/>
<reference evidence="1 3" key="2">
    <citation type="journal article" date="2014" name="BMC Genomics">
        <title>An improved genome release (version Mt4.0) for the model legume Medicago truncatula.</title>
        <authorList>
            <person name="Tang H."/>
            <person name="Krishnakumar V."/>
            <person name="Bidwell S."/>
            <person name="Rosen B."/>
            <person name="Chan A."/>
            <person name="Zhou S."/>
            <person name="Gentzbittel L."/>
            <person name="Childs K.L."/>
            <person name="Yandell M."/>
            <person name="Gundlach H."/>
            <person name="Mayer K.F."/>
            <person name="Schwartz D.C."/>
            <person name="Town C.D."/>
        </authorList>
    </citation>
    <scope>GENOME REANNOTATION</scope>
    <source>
        <strain evidence="2 3">cv. Jemalong A17</strain>
    </source>
</reference>
<protein>
    <submittedName>
        <fullName evidence="1 2">Uncharacterized protein</fullName>
    </submittedName>
</protein>
<evidence type="ECO:0000313" key="1">
    <source>
        <dbReference type="EMBL" id="AES96413.1"/>
    </source>
</evidence>
<dbReference type="EnsemblPlants" id="AES96413">
    <property type="protein sequence ID" value="AES96413"/>
    <property type="gene ID" value="MTR_5g036870"/>
</dbReference>
<evidence type="ECO:0000313" key="3">
    <source>
        <dbReference type="Proteomes" id="UP000002051"/>
    </source>
</evidence>
<reference evidence="1 3" key="1">
    <citation type="journal article" date="2011" name="Nature">
        <title>The Medicago genome provides insight into the evolution of rhizobial symbioses.</title>
        <authorList>
            <person name="Young N.D."/>
            <person name="Debelle F."/>
            <person name="Oldroyd G.E."/>
            <person name="Geurts R."/>
            <person name="Cannon S.B."/>
            <person name="Udvardi M.K."/>
            <person name="Benedito V.A."/>
            <person name="Mayer K.F."/>
            <person name="Gouzy J."/>
            <person name="Schoof H."/>
            <person name="Van de Peer Y."/>
            <person name="Proost S."/>
            <person name="Cook D.R."/>
            <person name="Meyers B.C."/>
            <person name="Spannagl M."/>
            <person name="Cheung F."/>
            <person name="De Mita S."/>
            <person name="Krishnakumar V."/>
            <person name="Gundlach H."/>
            <person name="Zhou S."/>
            <person name="Mudge J."/>
            <person name="Bharti A.K."/>
            <person name="Murray J.D."/>
            <person name="Naoumkina M.A."/>
            <person name="Rosen B."/>
            <person name="Silverstein K.A."/>
            <person name="Tang H."/>
            <person name="Rombauts S."/>
            <person name="Zhao P.X."/>
            <person name="Zhou P."/>
            <person name="Barbe V."/>
            <person name="Bardou P."/>
            <person name="Bechner M."/>
            <person name="Bellec A."/>
            <person name="Berger A."/>
            <person name="Berges H."/>
            <person name="Bidwell S."/>
            <person name="Bisseling T."/>
            <person name="Choisne N."/>
            <person name="Couloux A."/>
            <person name="Denny R."/>
            <person name="Deshpande S."/>
            <person name="Dai X."/>
            <person name="Doyle J.J."/>
            <person name="Dudez A.M."/>
            <person name="Farmer A.D."/>
            <person name="Fouteau S."/>
            <person name="Franken C."/>
            <person name="Gibelin C."/>
            <person name="Gish J."/>
            <person name="Goldstein S."/>
            <person name="Gonzalez A.J."/>
            <person name="Green P.J."/>
            <person name="Hallab A."/>
            <person name="Hartog M."/>
            <person name="Hua A."/>
            <person name="Humphray S.J."/>
            <person name="Jeong D.H."/>
            <person name="Jing Y."/>
            <person name="Jocker A."/>
            <person name="Kenton S.M."/>
            <person name="Kim D.J."/>
            <person name="Klee K."/>
            <person name="Lai H."/>
            <person name="Lang C."/>
            <person name="Lin S."/>
            <person name="Macmil S.L."/>
            <person name="Magdelenat G."/>
            <person name="Matthews L."/>
            <person name="McCorrison J."/>
            <person name="Monaghan E.L."/>
            <person name="Mun J.H."/>
            <person name="Najar F.Z."/>
            <person name="Nicholson C."/>
            <person name="Noirot C."/>
            <person name="O'Bleness M."/>
            <person name="Paule C.R."/>
            <person name="Poulain J."/>
            <person name="Prion F."/>
            <person name="Qin B."/>
            <person name="Qu C."/>
            <person name="Retzel E.F."/>
            <person name="Riddle C."/>
            <person name="Sallet E."/>
            <person name="Samain S."/>
            <person name="Samson N."/>
            <person name="Sanders I."/>
            <person name="Saurat O."/>
            <person name="Scarpelli C."/>
            <person name="Schiex T."/>
            <person name="Segurens B."/>
            <person name="Severin A.J."/>
            <person name="Sherrier D.J."/>
            <person name="Shi R."/>
            <person name="Sims S."/>
            <person name="Singer S.R."/>
            <person name="Sinharoy S."/>
            <person name="Sterck L."/>
            <person name="Viollet A."/>
            <person name="Wang B.B."/>
            <person name="Wang K."/>
            <person name="Wang M."/>
            <person name="Wang X."/>
            <person name="Warfsmann J."/>
            <person name="Weissenbach J."/>
            <person name="White D.D."/>
            <person name="White J.D."/>
            <person name="Wiley G.B."/>
            <person name="Wincker P."/>
            <person name="Xing Y."/>
            <person name="Yang L."/>
            <person name="Yao Z."/>
            <person name="Ying F."/>
            <person name="Zhai J."/>
            <person name="Zhou L."/>
            <person name="Zuber A."/>
            <person name="Denarie J."/>
            <person name="Dixon R.A."/>
            <person name="May G.D."/>
            <person name="Schwartz D.C."/>
            <person name="Rogers J."/>
            <person name="Quetier F."/>
            <person name="Town C.D."/>
            <person name="Roe B.A."/>
        </authorList>
    </citation>
    <scope>NUCLEOTIDE SEQUENCE [LARGE SCALE GENOMIC DNA]</scope>
    <source>
        <strain evidence="1">A17</strain>
        <strain evidence="2 3">cv. Jemalong A17</strain>
    </source>
</reference>
<accession>G7K6Y1</accession>
<dbReference type="AlphaFoldDB" id="G7K6Y1"/>